<sequence>MLLVNSEGTLYDVPVELLSGAKVNNWVKNKEDILKLFQDLRGVIMKMEDFRDDIKSDVGLGPCCACAGGGQAINYAKYDR</sequence>
<comment type="caution">
    <text evidence="1">The sequence shown here is derived from an EMBL/GenBank/DDBJ whole genome shotgun (WGS) entry which is preliminary data.</text>
</comment>
<gene>
    <name evidence="1" type="ORF">ENW96_10960</name>
</gene>
<accession>A0A7C3Z285</accession>
<reference evidence="1" key="1">
    <citation type="journal article" date="2020" name="mSystems">
        <title>Genome- and Community-Level Interaction Insights into Carbon Utilization and Element Cycling Functions of Hydrothermarchaeota in Hydrothermal Sediment.</title>
        <authorList>
            <person name="Zhou Z."/>
            <person name="Liu Y."/>
            <person name="Xu W."/>
            <person name="Pan J."/>
            <person name="Luo Z.H."/>
            <person name="Li M."/>
        </authorList>
    </citation>
    <scope>NUCLEOTIDE SEQUENCE [LARGE SCALE GENOMIC DNA]</scope>
    <source>
        <strain evidence="1">SpSt-897</strain>
    </source>
</reference>
<dbReference type="AlphaFoldDB" id="A0A7C3Z285"/>
<dbReference type="EMBL" id="DTMF01000266">
    <property type="protein sequence ID" value="HGF34889.1"/>
    <property type="molecule type" value="Genomic_DNA"/>
</dbReference>
<name>A0A7C3Z285_9BACT</name>
<protein>
    <submittedName>
        <fullName evidence="1">Uncharacterized protein</fullName>
    </submittedName>
</protein>
<evidence type="ECO:0000313" key="1">
    <source>
        <dbReference type="EMBL" id="HGF34889.1"/>
    </source>
</evidence>
<organism evidence="1">
    <name type="scientific">Desulfobacca acetoxidans</name>
    <dbReference type="NCBI Taxonomy" id="60893"/>
    <lineage>
        <taxon>Bacteria</taxon>
        <taxon>Pseudomonadati</taxon>
        <taxon>Thermodesulfobacteriota</taxon>
        <taxon>Desulfobaccia</taxon>
        <taxon>Desulfobaccales</taxon>
        <taxon>Desulfobaccaceae</taxon>
        <taxon>Desulfobacca</taxon>
    </lineage>
</organism>
<proteinExistence type="predicted"/>